<evidence type="ECO:0000313" key="2">
    <source>
        <dbReference type="EMBL" id="MBD2840888.1"/>
    </source>
</evidence>
<feature type="region of interest" description="Disordered" evidence="1">
    <location>
        <begin position="44"/>
        <end position="67"/>
    </location>
</feature>
<evidence type="ECO:0000256" key="1">
    <source>
        <dbReference type="SAM" id="MobiDB-lite"/>
    </source>
</evidence>
<proteinExistence type="predicted"/>
<dbReference type="EMBL" id="JACXLC010000001">
    <property type="protein sequence ID" value="MBD2840888.1"/>
    <property type="molecule type" value="Genomic_DNA"/>
</dbReference>
<reference evidence="2 3" key="1">
    <citation type="submission" date="2020-09" db="EMBL/GenBank/DDBJ databases">
        <authorList>
            <person name="Yoon J.-W."/>
        </authorList>
    </citation>
    <scope>NUCLEOTIDE SEQUENCE [LARGE SCALE GENOMIC DNA]</scope>
    <source>
        <strain evidence="2 3">KMU-140</strain>
    </source>
</reference>
<sequence>MTIKELLRARRLASVRARKADTPKRREIEFDLISAIAKKLRRIRKRDDASGAGEPATKAEAERFKLS</sequence>
<gene>
    <name evidence="2" type="ORF">IB285_01315</name>
</gene>
<evidence type="ECO:0000313" key="3">
    <source>
        <dbReference type="Proteomes" id="UP000635384"/>
    </source>
</evidence>
<organism evidence="2 3">
    <name type="scientific">Erythrobacter rubeus</name>
    <dbReference type="NCBI Taxonomy" id="2760803"/>
    <lineage>
        <taxon>Bacteria</taxon>
        <taxon>Pseudomonadati</taxon>
        <taxon>Pseudomonadota</taxon>
        <taxon>Alphaproteobacteria</taxon>
        <taxon>Sphingomonadales</taxon>
        <taxon>Erythrobacteraceae</taxon>
        <taxon>Erythrobacter/Porphyrobacter group</taxon>
        <taxon>Erythrobacter</taxon>
    </lineage>
</organism>
<accession>A0ABR8KPH2</accession>
<keyword evidence="3" id="KW-1185">Reference proteome</keyword>
<feature type="compositionally biased region" description="Basic and acidic residues" evidence="1">
    <location>
        <begin position="57"/>
        <end position="67"/>
    </location>
</feature>
<protein>
    <submittedName>
        <fullName evidence="2">Uncharacterized protein</fullName>
    </submittedName>
</protein>
<dbReference type="Proteomes" id="UP000635384">
    <property type="component" value="Unassembled WGS sequence"/>
</dbReference>
<dbReference type="RefSeq" id="WP_190786471.1">
    <property type="nucleotide sequence ID" value="NZ_JACXLC010000001.1"/>
</dbReference>
<name>A0ABR8KPH2_9SPHN</name>
<comment type="caution">
    <text evidence="2">The sequence shown here is derived from an EMBL/GenBank/DDBJ whole genome shotgun (WGS) entry which is preliminary data.</text>
</comment>